<dbReference type="Pfam" id="PF14299">
    <property type="entry name" value="PP2"/>
    <property type="match status" value="1"/>
</dbReference>
<evidence type="ECO:0000313" key="1">
    <source>
        <dbReference type="EMBL" id="KAK7316818.1"/>
    </source>
</evidence>
<sequence length="126" mass="14695">MIEVAELKEVYWLQVCGKFHTRKLSEGMLYKVCFIVRLKDSATGWEDPIILELKLPGGKTQQWKEILTMKPRERWIEILVGEFIATEKYVGEMDISLNGTDGTDWKQGLIIKGVEIKPDIQYYWKA</sequence>
<comment type="caution">
    <text evidence="1">The sequence shown here is derived from an EMBL/GenBank/DDBJ whole genome shotgun (WGS) entry which is preliminary data.</text>
</comment>
<dbReference type="AlphaFoldDB" id="A0AAN9Q2S7"/>
<dbReference type="EMBL" id="JAYKXN010000001">
    <property type="protein sequence ID" value="KAK7316818.1"/>
    <property type="molecule type" value="Genomic_DNA"/>
</dbReference>
<gene>
    <name evidence="1" type="ORF">RJT34_00551</name>
</gene>
<organism evidence="1 2">
    <name type="scientific">Clitoria ternatea</name>
    <name type="common">Butterfly pea</name>
    <dbReference type="NCBI Taxonomy" id="43366"/>
    <lineage>
        <taxon>Eukaryota</taxon>
        <taxon>Viridiplantae</taxon>
        <taxon>Streptophyta</taxon>
        <taxon>Embryophyta</taxon>
        <taxon>Tracheophyta</taxon>
        <taxon>Spermatophyta</taxon>
        <taxon>Magnoliopsida</taxon>
        <taxon>eudicotyledons</taxon>
        <taxon>Gunneridae</taxon>
        <taxon>Pentapetalae</taxon>
        <taxon>rosids</taxon>
        <taxon>fabids</taxon>
        <taxon>Fabales</taxon>
        <taxon>Fabaceae</taxon>
        <taxon>Papilionoideae</taxon>
        <taxon>50 kb inversion clade</taxon>
        <taxon>NPAAA clade</taxon>
        <taxon>indigoferoid/millettioid clade</taxon>
        <taxon>Phaseoleae</taxon>
        <taxon>Clitoria</taxon>
    </lineage>
</organism>
<protein>
    <recommendedName>
        <fullName evidence="3">Phloem protein 2</fullName>
    </recommendedName>
</protein>
<dbReference type="PANTHER" id="PTHR48478:SF1">
    <property type="entry name" value="LECTIN-LIKE"/>
    <property type="match status" value="1"/>
</dbReference>
<dbReference type="GO" id="GO:0030246">
    <property type="term" value="F:carbohydrate binding"/>
    <property type="evidence" value="ECO:0007669"/>
    <property type="project" value="InterPro"/>
</dbReference>
<dbReference type="Proteomes" id="UP001359559">
    <property type="component" value="Unassembled WGS sequence"/>
</dbReference>
<dbReference type="InterPro" id="IPR052147">
    <property type="entry name" value="PP2-like/Lectin"/>
</dbReference>
<keyword evidence="2" id="KW-1185">Reference proteome</keyword>
<dbReference type="PANTHER" id="PTHR48478">
    <property type="entry name" value="LECTIN-LIKE"/>
    <property type="match status" value="1"/>
</dbReference>
<evidence type="ECO:0000313" key="2">
    <source>
        <dbReference type="Proteomes" id="UP001359559"/>
    </source>
</evidence>
<dbReference type="InterPro" id="IPR025886">
    <property type="entry name" value="PP2-like"/>
</dbReference>
<accession>A0AAN9Q2S7</accession>
<reference evidence="1 2" key="1">
    <citation type="submission" date="2024-01" db="EMBL/GenBank/DDBJ databases">
        <title>The genomes of 5 underutilized Papilionoideae crops provide insights into root nodulation and disease resistance.</title>
        <authorList>
            <person name="Yuan L."/>
        </authorList>
    </citation>
    <scope>NUCLEOTIDE SEQUENCE [LARGE SCALE GENOMIC DNA]</scope>
    <source>
        <strain evidence="1">LY-2023</strain>
        <tissue evidence="1">Leaf</tissue>
    </source>
</reference>
<evidence type="ECO:0008006" key="3">
    <source>
        <dbReference type="Google" id="ProtNLM"/>
    </source>
</evidence>
<proteinExistence type="predicted"/>
<name>A0AAN9Q2S7_CLITE</name>